<gene>
    <name evidence="1" type="ORF">DP116_14880</name>
</gene>
<protein>
    <submittedName>
        <fullName evidence="1">Uncharacterized protein</fullName>
    </submittedName>
</protein>
<sequence length="61" mass="7254">MAAKEPKRSGYTLLGCMQAVCKSNHDYDFQLILALLRINLFFERSKKLSIQLHFKQRNYFK</sequence>
<organism evidence="1 2">
    <name type="scientific">Brasilonema bromeliae SPC951</name>
    <dbReference type="NCBI Taxonomy" id="385972"/>
    <lineage>
        <taxon>Bacteria</taxon>
        <taxon>Bacillati</taxon>
        <taxon>Cyanobacteriota</taxon>
        <taxon>Cyanophyceae</taxon>
        <taxon>Nostocales</taxon>
        <taxon>Scytonemataceae</taxon>
        <taxon>Brasilonema</taxon>
        <taxon>Bromeliae group (in: Brasilonema)</taxon>
    </lineage>
</organism>
<comment type="caution">
    <text evidence="1">The sequence shown here is derived from an EMBL/GenBank/DDBJ whole genome shotgun (WGS) entry which is preliminary data.</text>
</comment>
<name>A0ABX1PB57_9CYAN</name>
<keyword evidence="2" id="KW-1185">Reference proteome</keyword>
<proteinExistence type="predicted"/>
<dbReference type="EMBL" id="QMEB01000108">
    <property type="protein sequence ID" value="NMG20672.1"/>
    <property type="molecule type" value="Genomic_DNA"/>
</dbReference>
<reference evidence="1 2" key="1">
    <citation type="submission" date="2018-06" db="EMBL/GenBank/DDBJ databases">
        <title>Comparative genomics of Brasilonema spp. strains.</title>
        <authorList>
            <person name="Alvarenga D.O."/>
            <person name="Fiore M.F."/>
            <person name="Varani A.M."/>
        </authorList>
    </citation>
    <scope>NUCLEOTIDE SEQUENCE [LARGE SCALE GENOMIC DNA]</scope>
    <source>
        <strain evidence="1 2">SPC951</strain>
    </source>
</reference>
<dbReference type="Proteomes" id="UP000718564">
    <property type="component" value="Unassembled WGS sequence"/>
</dbReference>
<evidence type="ECO:0000313" key="2">
    <source>
        <dbReference type="Proteomes" id="UP000718564"/>
    </source>
</evidence>
<accession>A0ABX1PB57</accession>
<evidence type="ECO:0000313" key="1">
    <source>
        <dbReference type="EMBL" id="NMG20672.1"/>
    </source>
</evidence>